<dbReference type="PANTHER" id="PTHR19849:SF0">
    <property type="entry name" value="PHOSPHOLIPASE A-2-ACTIVATING PROTEIN"/>
    <property type="match status" value="1"/>
</dbReference>
<dbReference type="GO" id="GO:0005737">
    <property type="term" value="C:cytoplasm"/>
    <property type="evidence" value="ECO:0007669"/>
    <property type="project" value="UniProtKB-SubCell"/>
</dbReference>
<evidence type="ECO:0000256" key="1">
    <source>
        <dbReference type="ARBA" id="ARBA00004496"/>
    </source>
</evidence>
<evidence type="ECO:0008006" key="10">
    <source>
        <dbReference type="Google" id="ProtNLM"/>
    </source>
</evidence>
<name>A0A8H3HV27_9AGAM</name>
<keyword evidence="4" id="KW-0677">Repeat</keyword>
<gene>
    <name evidence="8" type="ORF">RDB_LOCUS13939</name>
</gene>
<evidence type="ECO:0000256" key="2">
    <source>
        <dbReference type="ARBA" id="ARBA00022490"/>
    </source>
</evidence>
<evidence type="ECO:0000313" key="8">
    <source>
        <dbReference type="EMBL" id="CAE7068835.1"/>
    </source>
</evidence>
<keyword evidence="3" id="KW-0853">WD repeat</keyword>
<proteinExistence type="predicted"/>
<dbReference type="InterPro" id="IPR011989">
    <property type="entry name" value="ARM-like"/>
</dbReference>
<dbReference type="GO" id="GO:0010992">
    <property type="term" value="P:ubiquitin recycling"/>
    <property type="evidence" value="ECO:0007669"/>
    <property type="project" value="TreeGrafter"/>
</dbReference>
<dbReference type="GO" id="GO:0005634">
    <property type="term" value="C:nucleus"/>
    <property type="evidence" value="ECO:0007669"/>
    <property type="project" value="TreeGrafter"/>
</dbReference>
<feature type="domain" description="PFU" evidence="6">
    <location>
        <begin position="100"/>
        <end position="195"/>
    </location>
</feature>
<dbReference type="Pfam" id="PF08324">
    <property type="entry name" value="PUL"/>
    <property type="match status" value="2"/>
</dbReference>
<dbReference type="PANTHER" id="PTHR19849">
    <property type="entry name" value="PHOSPHOLIPASE A-2-ACTIVATING PROTEIN"/>
    <property type="match status" value="1"/>
</dbReference>
<evidence type="ECO:0000256" key="4">
    <source>
        <dbReference type="ARBA" id="ARBA00022737"/>
    </source>
</evidence>
<dbReference type="InterPro" id="IPR015155">
    <property type="entry name" value="PFU"/>
</dbReference>
<feature type="compositionally biased region" description="Low complexity" evidence="5">
    <location>
        <begin position="210"/>
        <end position="223"/>
    </location>
</feature>
<protein>
    <recommendedName>
        <fullName evidence="10">Phospholipase A-2-activating protein</fullName>
    </recommendedName>
</protein>
<reference evidence="8" key="1">
    <citation type="submission" date="2021-01" db="EMBL/GenBank/DDBJ databases">
        <authorList>
            <person name="Kaushik A."/>
        </authorList>
    </citation>
    <scope>NUCLEOTIDE SEQUENCE</scope>
    <source>
        <strain evidence="8">AG5</strain>
    </source>
</reference>
<dbReference type="Gene3D" id="2.130.10.10">
    <property type="entry name" value="YVTN repeat-like/Quinoprotein amine dehydrogenase"/>
    <property type="match status" value="1"/>
</dbReference>
<comment type="subcellular location">
    <subcellularLocation>
        <location evidence="1">Cytoplasm</location>
    </subcellularLocation>
</comment>
<sequence>HPAISVWTVATMPNGDIVTGCSDGVVRVFSRNESRWANEETIRSFETQVANQAIPSNCSELVGDVKKTDLPGPEALERSGSKDGQVIMVKTAAGSVEAHEWSAGEGKWVKVGDVVDAVGQNQKQLHNGKEYDYVFKVDIKDGAPPLSLPYNATENPYSAAQRFLAENELPMEYIDQVVSFIEKNAGGVKIEQQSQQFVDPYTGASRYQANPTSTPSSNHTSYSDPFTGASRYAPVSNHASATPPPPKPANSILPVKSTLSFKQANIPAMENKFKHLNDGLSGDPNTSSLALTPLEFKLFNRSFALMKAKAHSPPKVPAETSAELSQKDIDIIADVLARWPSLQRFPAAGPYHVLTKTQKVALATIAFNYSVVELVGKMDPLAAPAHVSLVTLILNNEKEDNETGYRALVALGNIIYTTKNQGSLSEVAAAAYKPLLTNVATVFPEERVLNLVQEIKALLG</sequence>
<evidence type="ECO:0000313" key="9">
    <source>
        <dbReference type="Proteomes" id="UP000663827"/>
    </source>
</evidence>
<evidence type="ECO:0000259" key="7">
    <source>
        <dbReference type="PROSITE" id="PS51396"/>
    </source>
</evidence>
<dbReference type="Pfam" id="PF09070">
    <property type="entry name" value="PFU"/>
    <property type="match status" value="1"/>
</dbReference>
<keyword evidence="2" id="KW-0963">Cytoplasm</keyword>
<dbReference type="PROSITE" id="PS51396">
    <property type="entry name" value="PUL"/>
    <property type="match status" value="1"/>
</dbReference>
<dbReference type="Gene3D" id="3.10.20.870">
    <property type="entry name" value="PFU (PLAA family ubiquitin binding), C-terminal domain"/>
    <property type="match status" value="1"/>
</dbReference>
<dbReference type="AlphaFoldDB" id="A0A8H3HV27"/>
<dbReference type="Proteomes" id="UP000663827">
    <property type="component" value="Unassembled WGS sequence"/>
</dbReference>
<dbReference type="InterPro" id="IPR015943">
    <property type="entry name" value="WD40/YVTN_repeat-like_dom_sf"/>
</dbReference>
<comment type="caution">
    <text evidence="8">The sequence shown here is derived from an EMBL/GenBank/DDBJ whole genome shotgun (WGS) entry which is preliminary data.</text>
</comment>
<evidence type="ECO:0000256" key="5">
    <source>
        <dbReference type="SAM" id="MobiDB-lite"/>
    </source>
</evidence>
<dbReference type="Gene3D" id="1.25.10.10">
    <property type="entry name" value="Leucine-rich Repeat Variant"/>
    <property type="match status" value="2"/>
</dbReference>
<dbReference type="InterPro" id="IPR013535">
    <property type="entry name" value="PUL_dom"/>
</dbReference>
<dbReference type="GO" id="GO:0043130">
    <property type="term" value="F:ubiquitin binding"/>
    <property type="evidence" value="ECO:0007669"/>
    <property type="project" value="TreeGrafter"/>
</dbReference>
<dbReference type="PROSITE" id="PS51394">
    <property type="entry name" value="PFU"/>
    <property type="match status" value="1"/>
</dbReference>
<evidence type="ECO:0000259" key="6">
    <source>
        <dbReference type="PROSITE" id="PS51394"/>
    </source>
</evidence>
<accession>A0A8H3HV27</accession>
<organism evidence="8 9">
    <name type="scientific">Rhizoctonia solani</name>
    <dbReference type="NCBI Taxonomy" id="456999"/>
    <lineage>
        <taxon>Eukaryota</taxon>
        <taxon>Fungi</taxon>
        <taxon>Dikarya</taxon>
        <taxon>Basidiomycota</taxon>
        <taxon>Agaricomycotina</taxon>
        <taxon>Agaricomycetes</taxon>
        <taxon>Cantharellales</taxon>
        <taxon>Ceratobasidiaceae</taxon>
        <taxon>Rhizoctonia</taxon>
    </lineage>
</organism>
<dbReference type="GO" id="GO:0043161">
    <property type="term" value="P:proteasome-mediated ubiquitin-dependent protein catabolic process"/>
    <property type="evidence" value="ECO:0007669"/>
    <property type="project" value="TreeGrafter"/>
</dbReference>
<dbReference type="EMBL" id="CAJNJQ010000294">
    <property type="protein sequence ID" value="CAE7068835.1"/>
    <property type="molecule type" value="Genomic_DNA"/>
</dbReference>
<feature type="non-terminal residue" evidence="8">
    <location>
        <position position="1"/>
    </location>
</feature>
<dbReference type="InterPro" id="IPR038122">
    <property type="entry name" value="PFU_sf"/>
</dbReference>
<feature type="region of interest" description="Disordered" evidence="5">
    <location>
        <begin position="204"/>
        <end position="252"/>
    </location>
</feature>
<evidence type="ECO:0000256" key="3">
    <source>
        <dbReference type="ARBA" id="ARBA00022574"/>
    </source>
</evidence>
<feature type="domain" description="PUL" evidence="7">
    <location>
        <begin position="251"/>
        <end position="460"/>
    </location>
</feature>